<protein>
    <submittedName>
        <fullName evidence="8">General secretion pathway protein D</fullName>
    </submittedName>
</protein>
<feature type="compositionally biased region" description="Gly residues" evidence="4">
    <location>
        <begin position="138"/>
        <end position="156"/>
    </location>
</feature>
<evidence type="ECO:0000313" key="8">
    <source>
        <dbReference type="EMBL" id="SFP52561.1"/>
    </source>
</evidence>
<feature type="signal peptide" evidence="5">
    <location>
        <begin position="1"/>
        <end position="18"/>
    </location>
</feature>
<dbReference type="RefSeq" id="WP_092912780.1">
    <property type="nucleotide sequence ID" value="NZ_FOXB01000024.1"/>
</dbReference>
<reference evidence="8 9" key="1">
    <citation type="submission" date="2016-10" db="EMBL/GenBank/DDBJ databases">
        <authorList>
            <person name="de Groot N.N."/>
        </authorList>
    </citation>
    <scope>NUCLEOTIDE SEQUENCE [LARGE SCALE GENOMIC DNA]</scope>
    <source>
        <strain evidence="8 9">EP1-55-1</strain>
    </source>
</reference>
<feature type="domain" description="Secretin N-terminal" evidence="7">
    <location>
        <begin position="111"/>
        <end position="188"/>
    </location>
</feature>
<dbReference type="InterPro" id="IPR004846">
    <property type="entry name" value="T2SS/T3SS_dom"/>
</dbReference>
<evidence type="ECO:0000256" key="3">
    <source>
        <dbReference type="ARBA" id="ARBA00023136"/>
    </source>
</evidence>
<organism evidence="8 9">
    <name type="scientific">Hydrogenimonas thermophila</name>
    <dbReference type="NCBI Taxonomy" id="223786"/>
    <lineage>
        <taxon>Bacteria</taxon>
        <taxon>Pseudomonadati</taxon>
        <taxon>Campylobacterota</taxon>
        <taxon>Epsilonproteobacteria</taxon>
        <taxon>Campylobacterales</taxon>
        <taxon>Hydrogenimonadaceae</taxon>
        <taxon>Hydrogenimonas</taxon>
    </lineage>
</organism>
<dbReference type="GO" id="GO:0015627">
    <property type="term" value="C:type II protein secretion system complex"/>
    <property type="evidence" value="ECO:0007669"/>
    <property type="project" value="TreeGrafter"/>
</dbReference>
<evidence type="ECO:0000313" key="9">
    <source>
        <dbReference type="Proteomes" id="UP000199227"/>
    </source>
</evidence>
<feature type="chain" id="PRO_5011653507" evidence="5">
    <location>
        <begin position="19"/>
        <end position="476"/>
    </location>
</feature>
<dbReference type="GO" id="GO:0019867">
    <property type="term" value="C:outer membrane"/>
    <property type="evidence" value="ECO:0007669"/>
    <property type="project" value="InterPro"/>
</dbReference>
<comment type="subcellular location">
    <subcellularLocation>
        <location evidence="1">Membrane</location>
    </subcellularLocation>
</comment>
<sequence>MRFFISSLLLLLSTALWAGECDDNLFSMSAYEKKRYSITIKDVLLDLTRDCHLTILFGDKESKKRINEHLDFVNIKGYTFEEFLSFLLNDHNLFYDYDSKKSILTISYQTTKTFNIDYLNLSEMSTKSTKTIQSGSTGATGGTTGTGTTGTGGGGSSKDTTSITASYEFKFWDELKKGVEHILNNTPGAKGMVFINQDAAIVTVRSTYRGMKKAEEYIEHLMRKMHKQVMVEAKLIEVTYNDSNTKGIDWSQFDVSFNGNIVGDKVKDFPSSMAYTFGYNLNMNGLFNFLKKYGKVKVLSSPKILTLNNQPAVINVGNSLSYKFQTGTLTTTQGAGSAQSTFSIGSTFVGLTLQIIPEITDNGDIIMRINPISSEMIATDAAKDASIVREMPPDMKVKQLTSIVKVKDGQKVLIGGLVQETKGGDDKKVPLLGDIPIVGGIFHSSSKTKTRSELFILIIPTIIHEDNVPTIDEAGL</sequence>
<evidence type="ECO:0000259" key="6">
    <source>
        <dbReference type="Pfam" id="PF00263"/>
    </source>
</evidence>
<keyword evidence="3" id="KW-0472">Membrane</keyword>
<dbReference type="AlphaFoldDB" id="A0A1I5R2J5"/>
<evidence type="ECO:0000256" key="5">
    <source>
        <dbReference type="SAM" id="SignalP"/>
    </source>
</evidence>
<dbReference type="InterPro" id="IPR011514">
    <property type="entry name" value="Secretin_N_2"/>
</dbReference>
<accession>A0A1I5R2J5</accession>
<dbReference type="PRINTS" id="PR00811">
    <property type="entry name" value="BCTERIALGSPD"/>
</dbReference>
<dbReference type="PANTHER" id="PTHR30332:SF24">
    <property type="entry name" value="SECRETIN GSPD-RELATED"/>
    <property type="match status" value="1"/>
</dbReference>
<feature type="domain" description="Type II/III secretion system secretin-like" evidence="6">
    <location>
        <begin position="290"/>
        <end position="463"/>
    </location>
</feature>
<dbReference type="InterPro" id="IPR001775">
    <property type="entry name" value="GspD/PilQ"/>
</dbReference>
<evidence type="ECO:0000259" key="7">
    <source>
        <dbReference type="Pfam" id="PF07655"/>
    </source>
</evidence>
<keyword evidence="2 5" id="KW-0732">Signal</keyword>
<dbReference type="PANTHER" id="PTHR30332">
    <property type="entry name" value="PROBABLE GENERAL SECRETION PATHWAY PROTEIN D"/>
    <property type="match status" value="1"/>
</dbReference>
<dbReference type="EMBL" id="FOXB01000024">
    <property type="protein sequence ID" value="SFP52561.1"/>
    <property type="molecule type" value="Genomic_DNA"/>
</dbReference>
<name>A0A1I5R2J5_9BACT</name>
<dbReference type="OrthoDB" id="9775455at2"/>
<dbReference type="STRING" id="223786.SAMN05216234_1249"/>
<evidence type="ECO:0000256" key="2">
    <source>
        <dbReference type="ARBA" id="ARBA00022729"/>
    </source>
</evidence>
<dbReference type="Proteomes" id="UP000199227">
    <property type="component" value="Unassembled WGS sequence"/>
</dbReference>
<gene>
    <name evidence="8" type="ORF">SAMN05216234_1249</name>
</gene>
<dbReference type="InterPro" id="IPR050810">
    <property type="entry name" value="Bact_Secretion_Sys_Channel"/>
</dbReference>
<dbReference type="GO" id="GO:0009306">
    <property type="term" value="P:protein secretion"/>
    <property type="evidence" value="ECO:0007669"/>
    <property type="project" value="InterPro"/>
</dbReference>
<keyword evidence="9" id="KW-1185">Reference proteome</keyword>
<dbReference type="GO" id="GO:0009297">
    <property type="term" value="P:pilus assembly"/>
    <property type="evidence" value="ECO:0007669"/>
    <property type="project" value="InterPro"/>
</dbReference>
<evidence type="ECO:0000256" key="4">
    <source>
        <dbReference type="SAM" id="MobiDB-lite"/>
    </source>
</evidence>
<feature type="region of interest" description="Disordered" evidence="4">
    <location>
        <begin position="130"/>
        <end position="159"/>
    </location>
</feature>
<dbReference type="Pfam" id="PF07655">
    <property type="entry name" value="Secretin_N_2"/>
    <property type="match status" value="1"/>
</dbReference>
<proteinExistence type="predicted"/>
<evidence type="ECO:0000256" key="1">
    <source>
        <dbReference type="ARBA" id="ARBA00004370"/>
    </source>
</evidence>
<dbReference type="Pfam" id="PF00263">
    <property type="entry name" value="Secretin"/>
    <property type="match status" value="1"/>
</dbReference>